<accession>A0A1S7SAP8</accession>
<evidence type="ECO:0000313" key="2">
    <source>
        <dbReference type="EMBL" id="CUX65260.1"/>
    </source>
</evidence>
<organism evidence="2 3">
    <name type="scientific">Agrobacterium tomkonis CFBP 6623</name>
    <dbReference type="NCBI Taxonomy" id="1183432"/>
    <lineage>
        <taxon>Bacteria</taxon>
        <taxon>Pseudomonadati</taxon>
        <taxon>Pseudomonadota</taxon>
        <taxon>Alphaproteobacteria</taxon>
        <taxon>Hyphomicrobiales</taxon>
        <taxon>Rhizobiaceae</taxon>
        <taxon>Rhizobium/Agrobacterium group</taxon>
        <taxon>Agrobacterium</taxon>
        <taxon>Agrobacterium tumefaciens complex</taxon>
    </lineage>
</organism>
<name>A0A1S7SAP8_9HYPH</name>
<dbReference type="Proteomes" id="UP000191988">
    <property type="component" value="Unassembled WGS sequence"/>
</dbReference>
<evidence type="ECO:0000256" key="1">
    <source>
        <dbReference type="SAM" id="MobiDB-lite"/>
    </source>
</evidence>
<dbReference type="EMBL" id="FBWK01000071">
    <property type="protein sequence ID" value="CUX65260.1"/>
    <property type="molecule type" value="Genomic_DNA"/>
</dbReference>
<gene>
    <name evidence="2" type="ORF">AGR3A_pa70052</name>
</gene>
<protein>
    <submittedName>
        <fullName evidence="2">Uncharacterized protein</fullName>
    </submittedName>
</protein>
<proteinExistence type="predicted"/>
<evidence type="ECO:0000313" key="3">
    <source>
        <dbReference type="Proteomes" id="UP000191988"/>
    </source>
</evidence>
<sequence length="53" mass="5593">MAAVHLDTPAPFGRRILDLPALDALDGPYPVYHPGPHGLGDPTHAHGAPFLET</sequence>
<feature type="region of interest" description="Disordered" evidence="1">
    <location>
        <begin position="33"/>
        <end position="53"/>
    </location>
</feature>
<dbReference type="AlphaFoldDB" id="A0A1S7SAP8"/>
<reference evidence="3" key="1">
    <citation type="submission" date="2016-01" db="EMBL/GenBank/DDBJ databases">
        <authorList>
            <person name="Regsiter A."/>
            <person name="william w."/>
        </authorList>
    </citation>
    <scope>NUCLEOTIDE SEQUENCE [LARGE SCALE GENOMIC DNA]</scope>
    <source>
        <strain evidence="3">CFBP 6623</strain>
    </source>
</reference>
<keyword evidence="3" id="KW-1185">Reference proteome</keyword>